<reference evidence="2" key="1">
    <citation type="submission" date="2022-07" db="EMBL/GenBank/DDBJ databases">
        <title>Genome Sequence of Xylaria arbuscula.</title>
        <authorList>
            <person name="Buettner E."/>
        </authorList>
    </citation>
    <scope>NUCLEOTIDE SEQUENCE</scope>
    <source>
        <strain evidence="2">VT107</strain>
    </source>
</reference>
<evidence type="ECO:0000256" key="1">
    <source>
        <dbReference type="SAM" id="MobiDB-lite"/>
    </source>
</evidence>
<feature type="region of interest" description="Disordered" evidence="1">
    <location>
        <begin position="117"/>
        <end position="157"/>
    </location>
</feature>
<feature type="compositionally biased region" description="Basic and acidic residues" evidence="1">
    <location>
        <begin position="129"/>
        <end position="146"/>
    </location>
</feature>
<feature type="compositionally biased region" description="Acidic residues" evidence="1">
    <location>
        <begin position="147"/>
        <end position="156"/>
    </location>
</feature>
<feature type="region of interest" description="Disordered" evidence="1">
    <location>
        <begin position="290"/>
        <end position="390"/>
    </location>
</feature>
<feature type="region of interest" description="Disordered" evidence="1">
    <location>
        <begin position="1"/>
        <end position="48"/>
    </location>
</feature>
<comment type="caution">
    <text evidence="2">The sequence shown here is derived from an EMBL/GenBank/DDBJ whole genome shotgun (WGS) entry which is preliminary data.</text>
</comment>
<feature type="compositionally biased region" description="Polar residues" evidence="1">
    <location>
        <begin position="9"/>
        <end position="27"/>
    </location>
</feature>
<feature type="compositionally biased region" description="Acidic residues" evidence="1">
    <location>
        <begin position="426"/>
        <end position="436"/>
    </location>
</feature>
<keyword evidence="3" id="KW-1185">Reference proteome</keyword>
<feature type="region of interest" description="Disordered" evidence="1">
    <location>
        <begin position="424"/>
        <end position="462"/>
    </location>
</feature>
<dbReference type="Proteomes" id="UP001148614">
    <property type="component" value="Unassembled WGS sequence"/>
</dbReference>
<accession>A0A9W8TP87</accession>
<dbReference type="VEuPathDB" id="FungiDB:F4678DRAFT_412654"/>
<evidence type="ECO:0000313" key="2">
    <source>
        <dbReference type="EMBL" id="KAJ3577044.1"/>
    </source>
</evidence>
<protein>
    <submittedName>
        <fullName evidence="2">Uncharacterized protein</fullName>
    </submittedName>
</protein>
<gene>
    <name evidence="2" type="ORF">NPX13_g3518</name>
</gene>
<evidence type="ECO:0000313" key="3">
    <source>
        <dbReference type="Proteomes" id="UP001148614"/>
    </source>
</evidence>
<feature type="compositionally biased region" description="Polar residues" evidence="1">
    <location>
        <begin position="349"/>
        <end position="362"/>
    </location>
</feature>
<dbReference type="EMBL" id="JANPWZ010000443">
    <property type="protein sequence ID" value="KAJ3577044.1"/>
    <property type="molecule type" value="Genomic_DNA"/>
</dbReference>
<organism evidence="2 3">
    <name type="scientific">Xylaria arbuscula</name>
    <dbReference type="NCBI Taxonomy" id="114810"/>
    <lineage>
        <taxon>Eukaryota</taxon>
        <taxon>Fungi</taxon>
        <taxon>Dikarya</taxon>
        <taxon>Ascomycota</taxon>
        <taxon>Pezizomycotina</taxon>
        <taxon>Sordariomycetes</taxon>
        <taxon>Xylariomycetidae</taxon>
        <taxon>Xylariales</taxon>
        <taxon>Xylariaceae</taxon>
        <taxon>Xylaria</taxon>
    </lineage>
</organism>
<name>A0A9W8TP87_9PEZI</name>
<dbReference type="AlphaFoldDB" id="A0A9W8TP87"/>
<sequence>MFAAHDQENVTFSRQHAATIKQQQGQASRPLGSKTPMKVPLNDENGAMTSKVLKGGDKSAFATPMSKPCLELLLRESFPNIQLAQRARAVLGDKTTNAKAKGLQTVNVKSAVKEIEKSQTRLQNTARPRQREPQAETHKLQVHAEEPETFSDEDVEYCPPKPKDLPYESDVFPDGVLTFDALKPENMMKGYYQYYFNPIDENGITKRDRELAEETKKALKEGERKIKADLENFEWSVKAELYADTDPVKKIVPKKLPAPRKPLSTFRSKNAANVLSMNDTTMSMQRRAVKQTESTKPMHKKSSSFALPALRTSRPGSSQLPTAPKRSPTKFDATSRTTIGYNKGRATASLLTKTNTSAQPKKNTPAPATTTVRGIPRSNTTLSNDSDKTITPARYTQRQATASNTVTADEINALRERVPLLSIFRDDEDEEEDDDPLGINSRPSVFLDEDEEEEEFELKLVD</sequence>
<feature type="compositionally biased region" description="Acidic residues" evidence="1">
    <location>
        <begin position="447"/>
        <end position="456"/>
    </location>
</feature>
<proteinExistence type="predicted"/>